<dbReference type="Pfam" id="PF19698">
    <property type="entry name" value="DUF6197"/>
    <property type="match status" value="1"/>
</dbReference>
<sequence length="197" mass="21204">MPKTTPKTPIVPGVVFSEVTLNTTQEILAQSIGSVWIGPSGEESTGEAVARHLEATLTLLDKDGWSRLTSYFLDRDEEQASGANPADDESLTVKQMIRAVLRFLHDGPDIELDLRRTLDDALRHVGEDGAHGDPDTARVAGYVLDRLIQAHTGSANARATAWAERQHRTRADITALLTAGARLARTHGPAAVPARAA</sequence>
<accession>A0A7H8N0N4</accession>
<dbReference type="Proteomes" id="UP000509345">
    <property type="component" value="Plasmid unnamed1"/>
</dbReference>
<dbReference type="EMBL" id="CP054927">
    <property type="protein sequence ID" value="QKW47946.1"/>
    <property type="molecule type" value="Genomic_DNA"/>
</dbReference>
<geneLocation type="plasmid" evidence="1 2">
    <name>unnamed1</name>
</geneLocation>
<dbReference type="AlphaFoldDB" id="A0A7H8N0N4"/>
<evidence type="ECO:0000313" key="2">
    <source>
        <dbReference type="Proteomes" id="UP000509345"/>
    </source>
</evidence>
<dbReference type="InterPro" id="IPR045677">
    <property type="entry name" value="DUF6197"/>
</dbReference>
<reference evidence="1 2" key="1">
    <citation type="submission" date="2020-06" db="EMBL/GenBank/DDBJ databases">
        <title>Genome mining for natural products.</title>
        <authorList>
            <person name="Zhang B."/>
            <person name="Shi J."/>
            <person name="Ge H."/>
        </authorList>
    </citation>
    <scope>NUCLEOTIDE SEQUENCE [LARGE SCALE GENOMIC DNA]</scope>
    <source>
        <strain evidence="1 2">NA06532</strain>
        <plasmid evidence="1 2">unnamed1</plasmid>
    </source>
</reference>
<gene>
    <name evidence="1" type="ORF">HUT09_36155</name>
</gene>
<name>A0A7H8N0N4_STRMI</name>
<dbReference type="RefSeq" id="WP_176145818.1">
    <property type="nucleotide sequence ID" value="NZ_CP054927.1"/>
</dbReference>
<keyword evidence="1" id="KW-0614">Plasmid</keyword>
<evidence type="ECO:0000313" key="1">
    <source>
        <dbReference type="EMBL" id="QKW47946.1"/>
    </source>
</evidence>
<organism evidence="1 2">
    <name type="scientific">Streptomyces microflavus</name>
    <name type="common">Streptomyces lipmanii</name>
    <dbReference type="NCBI Taxonomy" id="1919"/>
    <lineage>
        <taxon>Bacteria</taxon>
        <taxon>Bacillati</taxon>
        <taxon>Actinomycetota</taxon>
        <taxon>Actinomycetes</taxon>
        <taxon>Kitasatosporales</taxon>
        <taxon>Streptomycetaceae</taxon>
        <taxon>Streptomyces</taxon>
    </lineage>
</organism>
<protein>
    <submittedName>
        <fullName evidence="1">Uncharacterized protein</fullName>
    </submittedName>
</protein>
<proteinExistence type="predicted"/>
<dbReference type="GeneID" id="87636701"/>